<protein>
    <recommendedName>
        <fullName evidence="1">NB-ARC domain-containing protein</fullName>
    </recommendedName>
</protein>
<dbReference type="Gene3D" id="1.10.8.430">
    <property type="entry name" value="Helical domain of apoptotic protease-activating factors"/>
    <property type="match status" value="1"/>
</dbReference>
<accession>A0A3L6PI88</accession>
<dbReference type="PANTHER" id="PTHR23155:SF963">
    <property type="entry name" value="OS06G0287000 PROTEIN"/>
    <property type="match status" value="1"/>
</dbReference>
<evidence type="ECO:0000313" key="3">
    <source>
        <dbReference type="Proteomes" id="UP000275267"/>
    </source>
</evidence>
<dbReference type="Gene3D" id="3.40.50.300">
    <property type="entry name" value="P-loop containing nucleotide triphosphate hydrolases"/>
    <property type="match status" value="1"/>
</dbReference>
<dbReference type="GO" id="GO:0098542">
    <property type="term" value="P:defense response to other organism"/>
    <property type="evidence" value="ECO:0007669"/>
    <property type="project" value="TreeGrafter"/>
</dbReference>
<reference evidence="3" key="1">
    <citation type="journal article" date="2019" name="Nat. Commun.">
        <title>The genome of broomcorn millet.</title>
        <authorList>
            <person name="Zou C."/>
            <person name="Miki D."/>
            <person name="Li D."/>
            <person name="Tang Q."/>
            <person name="Xiao L."/>
            <person name="Rajput S."/>
            <person name="Deng P."/>
            <person name="Jia W."/>
            <person name="Huang R."/>
            <person name="Zhang M."/>
            <person name="Sun Y."/>
            <person name="Hu J."/>
            <person name="Fu X."/>
            <person name="Schnable P.S."/>
            <person name="Li F."/>
            <person name="Zhang H."/>
            <person name="Feng B."/>
            <person name="Zhu X."/>
            <person name="Liu R."/>
            <person name="Schnable J.C."/>
            <person name="Zhu J.-K."/>
            <person name="Zhang H."/>
        </authorList>
    </citation>
    <scope>NUCLEOTIDE SEQUENCE [LARGE SCALE GENOMIC DNA]</scope>
</reference>
<dbReference type="EMBL" id="PQIB02000018">
    <property type="protein sequence ID" value="RLM55805.1"/>
    <property type="molecule type" value="Genomic_DNA"/>
</dbReference>
<dbReference type="SUPFAM" id="SSF52540">
    <property type="entry name" value="P-loop containing nucleoside triphosphate hydrolases"/>
    <property type="match status" value="1"/>
</dbReference>
<name>A0A3L6PI88_PANMI</name>
<dbReference type="InterPro" id="IPR044974">
    <property type="entry name" value="Disease_R_plants"/>
</dbReference>
<dbReference type="PANTHER" id="PTHR23155">
    <property type="entry name" value="DISEASE RESISTANCE PROTEIN RP"/>
    <property type="match status" value="1"/>
</dbReference>
<keyword evidence="3" id="KW-1185">Reference proteome</keyword>
<evidence type="ECO:0000313" key="2">
    <source>
        <dbReference type="EMBL" id="RLM55805.1"/>
    </source>
</evidence>
<feature type="domain" description="NB-ARC" evidence="1">
    <location>
        <begin position="113"/>
        <end position="279"/>
    </location>
</feature>
<dbReference type="STRING" id="4540.A0A3L6PI88"/>
<proteinExistence type="predicted"/>
<dbReference type="Gene3D" id="1.20.5.4130">
    <property type="match status" value="1"/>
</dbReference>
<dbReference type="InterPro" id="IPR027417">
    <property type="entry name" value="P-loop_NTPase"/>
</dbReference>
<dbReference type="InterPro" id="IPR042197">
    <property type="entry name" value="Apaf_helical"/>
</dbReference>
<evidence type="ECO:0000259" key="1">
    <source>
        <dbReference type="Pfam" id="PF00931"/>
    </source>
</evidence>
<organism evidence="2 3">
    <name type="scientific">Panicum miliaceum</name>
    <name type="common">Proso millet</name>
    <name type="synonym">Broomcorn millet</name>
    <dbReference type="NCBI Taxonomy" id="4540"/>
    <lineage>
        <taxon>Eukaryota</taxon>
        <taxon>Viridiplantae</taxon>
        <taxon>Streptophyta</taxon>
        <taxon>Embryophyta</taxon>
        <taxon>Tracheophyta</taxon>
        <taxon>Spermatophyta</taxon>
        <taxon>Magnoliopsida</taxon>
        <taxon>Liliopsida</taxon>
        <taxon>Poales</taxon>
        <taxon>Poaceae</taxon>
        <taxon>PACMAD clade</taxon>
        <taxon>Panicoideae</taxon>
        <taxon>Panicodae</taxon>
        <taxon>Paniceae</taxon>
        <taxon>Panicinae</taxon>
        <taxon>Panicum</taxon>
        <taxon>Panicum sect. Panicum</taxon>
    </lineage>
</organism>
<dbReference type="GO" id="GO:0043531">
    <property type="term" value="F:ADP binding"/>
    <property type="evidence" value="ECO:0007669"/>
    <property type="project" value="InterPro"/>
</dbReference>
<sequence length="399" mass="45677">MVKAYLELIRDLTYDIEDCFEEFMVFIKNKSLLQQLLSLRARHRIAVQIRALKQRVQEVTQRNQRGDTELIRNLSALYVEEAQLVGLDEPKKKLMALVTQPEDKSMVAAQTSKAGPRMVSVVGMGGLGKTTLTKKVYDTKDLRDKFDSHAWITISQTFDRKELLKGMVDQLFGLDSFKRLLEEHQGKVLEVHHLTTYLQGRLWEKRYFIVLDDVWTTEACNFFKLSFPDNSKDGSRVVVTTRDGKLAEQFCSSSYIHQLKFLEKEVAKSLFLKKAQKRPDDLDKDDHTKGTVEKILNKCGGLPLAIVTIGANKDTKEWENLYNQLPSELSSNPSLEDLRRVVHLSYNHLPSHLKPCGTSCRVSCSINLYDCILCFLILVILPVCNNLASRLVNYVKFSL</sequence>
<dbReference type="Proteomes" id="UP000275267">
    <property type="component" value="Unassembled WGS sequence"/>
</dbReference>
<dbReference type="AlphaFoldDB" id="A0A3L6PI88"/>
<comment type="caution">
    <text evidence="2">The sequence shown here is derived from an EMBL/GenBank/DDBJ whole genome shotgun (WGS) entry which is preliminary data.</text>
</comment>
<dbReference type="PRINTS" id="PR00364">
    <property type="entry name" value="DISEASERSIST"/>
</dbReference>
<gene>
    <name evidence="2" type="ORF">C2845_PM10G10400</name>
</gene>
<dbReference type="OrthoDB" id="680011at2759"/>
<dbReference type="InterPro" id="IPR002182">
    <property type="entry name" value="NB-ARC"/>
</dbReference>
<dbReference type="Pfam" id="PF00931">
    <property type="entry name" value="NB-ARC"/>
    <property type="match status" value="1"/>
</dbReference>